<comment type="subcellular location">
    <subcellularLocation>
        <location evidence="1">Membrane</location>
        <topology evidence="1">Multi-pass membrane protein</topology>
    </subcellularLocation>
</comment>
<evidence type="ECO:0000313" key="8">
    <source>
        <dbReference type="Proteomes" id="UP000317422"/>
    </source>
</evidence>
<protein>
    <submittedName>
        <fullName evidence="7">Putative RDD family membrane protein YckC</fullName>
    </submittedName>
</protein>
<dbReference type="Pfam" id="PF06271">
    <property type="entry name" value="RDD"/>
    <property type="match status" value="1"/>
</dbReference>
<feature type="transmembrane region" description="Helical" evidence="5">
    <location>
        <begin position="65"/>
        <end position="85"/>
    </location>
</feature>
<dbReference type="OrthoDB" id="9787732at2"/>
<gene>
    <name evidence="7" type="ORF">FHX37_0318</name>
</gene>
<comment type="caution">
    <text evidence="7">The sequence shown here is derived from an EMBL/GenBank/DDBJ whole genome shotgun (WGS) entry which is preliminary data.</text>
</comment>
<evidence type="ECO:0000313" key="7">
    <source>
        <dbReference type="EMBL" id="TQN30440.1"/>
    </source>
</evidence>
<reference evidence="7 8" key="1">
    <citation type="submission" date="2019-06" db="EMBL/GenBank/DDBJ databases">
        <title>Sequencing the genomes of 1000 actinobacteria strains.</title>
        <authorList>
            <person name="Klenk H.-P."/>
        </authorList>
    </citation>
    <scope>NUCLEOTIDE SEQUENCE [LARGE SCALE GENOMIC DNA]</scope>
    <source>
        <strain evidence="7 8">DSM 45015</strain>
    </source>
</reference>
<name>A0A543NFB3_9ACTN</name>
<keyword evidence="4 5" id="KW-0472">Membrane</keyword>
<evidence type="ECO:0000256" key="1">
    <source>
        <dbReference type="ARBA" id="ARBA00004141"/>
    </source>
</evidence>
<sequence length="263" mass="28016">MTHPGSHGYDEQTSLVTGEAVVLDLRPAGFATRMAALFCDVIVQLALLLGATFLTLWVSQGLDGAATAAVQIGLMVLILVGYPVAFETATRGRSLGKMALGLRVVGMDGSPERFRQALARALAAAVEIWTLSGILALLSSLANRDGRRVGDFLAGTLVTAERVPRPAEADVTMPPHLAAWAYTAELSQVGPDAAAMARQYVLRLGELTEESRHTLGSQVADVVARSVSPPPPPGTPPEDFLAAVLAERRRREEEKIAQRGSWR</sequence>
<accession>A0A543NFB3</accession>
<evidence type="ECO:0000256" key="5">
    <source>
        <dbReference type="SAM" id="Phobius"/>
    </source>
</evidence>
<evidence type="ECO:0000256" key="2">
    <source>
        <dbReference type="ARBA" id="ARBA00022692"/>
    </source>
</evidence>
<dbReference type="InterPro" id="IPR010432">
    <property type="entry name" value="RDD"/>
</dbReference>
<proteinExistence type="predicted"/>
<organism evidence="7 8">
    <name type="scientific">Haloactinospora alba</name>
    <dbReference type="NCBI Taxonomy" id="405555"/>
    <lineage>
        <taxon>Bacteria</taxon>
        <taxon>Bacillati</taxon>
        <taxon>Actinomycetota</taxon>
        <taxon>Actinomycetes</taxon>
        <taxon>Streptosporangiales</taxon>
        <taxon>Nocardiopsidaceae</taxon>
        <taxon>Haloactinospora</taxon>
    </lineage>
</organism>
<evidence type="ECO:0000256" key="4">
    <source>
        <dbReference type="ARBA" id="ARBA00023136"/>
    </source>
</evidence>
<keyword evidence="3 5" id="KW-1133">Transmembrane helix</keyword>
<dbReference type="Proteomes" id="UP000317422">
    <property type="component" value="Unassembled WGS sequence"/>
</dbReference>
<keyword evidence="8" id="KW-1185">Reference proteome</keyword>
<dbReference type="EMBL" id="VFQC01000001">
    <property type="protein sequence ID" value="TQN30440.1"/>
    <property type="molecule type" value="Genomic_DNA"/>
</dbReference>
<evidence type="ECO:0000259" key="6">
    <source>
        <dbReference type="Pfam" id="PF06271"/>
    </source>
</evidence>
<dbReference type="RefSeq" id="WP_141921694.1">
    <property type="nucleotide sequence ID" value="NZ_VFQC01000001.1"/>
</dbReference>
<feature type="domain" description="RDD" evidence="6">
    <location>
        <begin position="28"/>
        <end position="155"/>
    </location>
</feature>
<dbReference type="AlphaFoldDB" id="A0A543NFB3"/>
<dbReference type="PANTHER" id="PTHR38480">
    <property type="entry name" value="SLR0254 PROTEIN"/>
    <property type="match status" value="1"/>
</dbReference>
<dbReference type="GO" id="GO:0016020">
    <property type="term" value="C:membrane"/>
    <property type="evidence" value="ECO:0007669"/>
    <property type="project" value="UniProtKB-SubCell"/>
</dbReference>
<keyword evidence="2 5" id="KW-0812">Transmembrane</keyword>
<dbReference type="PANTHER" id="PTHR38480:SF1">
    <property type="entry name" value="SLR0254 PROTEIN"/>
    <property type="match status" value="1"/>
</dbReference>
<feature type="transmembrane region" description="Helical" evidence="5">
    <location>
        <begin position="34"/>
        <end position="58"/>
    </location>
</feature>
<feature type="transmembrane region" description="Helical" evidence="5">
    <location>
        <begin position="117"/>
        <end position="138"/>
    </location>
</feature>
<evidence type="ECO:0000256" key="3">
    <source>
        <dbReference type="ARBA" id="ARBA00022989"/>
    </source>
</evidence>